<dbReference type="SUPFAM" id="SSF88723">
    <property type="entry name" value="PIN domain-like"/>
    <property type="match status" value="1"/>
</dbReference>
<proteinExistence type="predicted"/>
<protein>
    <submittedName>
        <fullName evidence="2">Nucleic acid-binding protein</fullName>
    </submittedName>
</protein>
<dbReference type="InterPro" id="IPR029060">
    <property type="entry name" value="PIN-like_dom_sf"/>
</dbReference>
<dbReference type="RefSeq" id="WP_129965029.1">
    <property type="nucleotide sequence ID" value="NZ_CP126026.1"/>
</dbReference>
<feature type="domain" description="PIN" evidence="1">
    <location>
        <begin position="23"/>
        <end position="115"/>
    </location>
</feature>
<keyword evidence="3" id="KW-1185">Reference proteome</keyword>
<gene>
    <name evidence="2" type="ORF">ABIF29_003998</name>
</gene>
<name>A0ABV4F198_BRAEL</name>
<dbReference type="Gene3D" id="3.40.50.1010">
    <property type="entry name" value="5'-nuclease"/>
    <property type="match status" value="1"/>
</dbReference>
<accession>A0ABV4F198</accession>
<comment type="caution">
    <text evidence="2">The sequence shown here is derived from an EMBL/GenBank/DDBJ whole genome shotgun (WGS) entry which is preliminary data.</text>
</comment>
<sequence length="150" mass="16333">MIQKEKIMLANGQIEDREQLCRSVLEAAKAGKLEIVVSTFCLVEVCKEKNGSVADKIADFFENDYVLPVAVDWFVGVRARQLMQAGHGLKPADACHLATALVANVNDVHTFDGKLLGLNGKLDKTDGTKLKICKPGPLTSAPLFDQQHSI</sequence>
<evidence type="ECO:0000259" key="1">
    <source>
        <dbReference type="Pfam" id="PF01850"/>
    </source>
</evidence>
<dbReference type="InterPro" id="IPR002716">
    <property type="entry name" value="PIN_dom"/>
</dbReference>
<evidence type="ECO:0000313" key="2">
    <source>
        <dbReference type="EMBL" id="MEY9317199.1"/>
    </source>
</evidence>
<dbReference type="Proteomes" id="UP001565471">
    <property type="component" value="Unassembled WGS sequence"/>
</dbReference>
<evidence type="ECO:0000313" key="3">
    <source>
        <dbReference type="Proteomes" id="UP001565471"/>
    </source>
</evidence>
<reference evidence="2 3" key="1">
    <citation type="submission" date="2024-07" db="EMBL/GenBank/DDBJ databases">
        <title>Genomic Encyclopedia of Type Strains, Phase V (KMG-V): Genome sequencing to study the core and pangenomes of soil and plant-associated prokaryotes.</title>
        <authorList>
            <person name="Whitman W."/>
        </authorList>
    </citation>
    <scope>NUCLEOTIDE SEQUENCE [LARGE SCALE GENOMIC DNA]</scope>
    <source>
        <strain evidence="2 3">USDA 415</strain>
    </source>
</reference>
<dbReference type="EMBL" id="JBGBZA010000002">
    <property type="protein sequence ID" value="MEY9317199.1"/>
    <property type="molecule type" value="Genomic_DNA"/>
</dbReference>
<organism evidence="2 3">
    <name type="scientific">Bradyrhizobium elkanii</name>
    <dbReference type="NCBI Taxonomy" id="29448"/>
    <lineage>
        <taxon>Bacteria</taxon>
        <taxon>Pseudomonadati</taxon>
        <taxon>Pseudomonadota</taxon>
        <taxon>Alphaproteobacteria</taxon>
        <taxon>Hyphomicrobiales</taxon>
        <taxon>Nitrobacteraceae</taxon>
        <taxon>Bradyrhizobium</taxon>
    </lineage>
</organism>
<dbReference type="Pfam" id="PF01850">
    <property type="entry name" value="PIN"/>
    <property type="match status" value="1"/>
</dbReference>